<dbReference type="SUPFAM" id="SSF57567">
    <property type="entry name" value="Serine protease inhibitors"/>
    <property type="match status" value="1"/>
</dbReference>
<evidence type="ECO:0000313" key="2">
    <source>
        <dbReference type="EMBL" id="MBW46358.1"/>
    </source>
</evidence>
<dbReference type="EMBL" id="GGFK01013037">
    <property type="protein sequence ID" value="MBW46358.1"/>
    <property type="molecule type" value="Transcribed_RNA"/>
</dbReference>
<dbReference type="Gene3D" id="2.10.25.10">
    <property type="entry name" value="Laminin"/>
    <property type="match status" value="1"/>
</dbReference>
<protein>
    <submittedName>
        <fullName evidence="2">Putative secreted protein</fullName>
    </submittedName>
</protein>
<accession>A0A2M4B0L6</accession>
<proteinExistence type="predicted"/>
<dbReference type="AlphaFoldDB" id="A0A2M4B0L6"/>
<name>A0A2M4B0L6_9DIPT</name>
<feature type="chain" id="PRO_5014772798" evidence="1">
    <location>
        <begin position="28"/>
        <end position="96"/>
    </location>
</feature>
<reference evidence="2" key="1">
    <citation type="submission" date="2018-01" db="EMBL/GenBank/DDBJ databases">
        <title>An insight into the sialome of Amazonian anophelines.</title>
        <authorList>
            <person name="Ribeiro J.M."/>
            <person name="Scarpassa V."/>
            <person name="Calvo E."/>
        </authorList>
    </citation>
    <scope>NUCLEOTIDE SEQUENCE</scope>
    <source>
        <tissue evidence="2">Salivary glands</tissue>
    </source>
</reference>
<organism evidence="2">
    <name type="scientific">Anopheles triannulatus</name>
    <dbReference type="NCBI Taxonomy" id="58253"/>
    <lineage>
        <taxon>Eukaryota</taxon>
        <taxon>Metazoa</taxon>
        <taxon>Ecdysozoa</taxon>
        <taxon>Arthropoda</taxon>
        <taxon>Hexapoda</taxon>
        <taxon>Insecta</taxon>
        <taxon>Pterygota</taxon>
        <taxon>Neoptera</taxon>
        <taxon>Endopterygota</taxon>
        <taxon>Diptera</taxon>
        <taxon>Nematocera</taxon>
        <taxon>Culicoidea</taxon>
        <taxon>Culicidae</taxon>
        <taxon>Anophelinae</taxon>
        <taxon>Anopheles</taxon>
    </lineage>
</organism>
<dbReference type="InterPro" id="IPR036084">
    <property type="entry name" value="Ser_inhib-like_sf"/>
</dbReference>
<keyword evidence="1" id="KW-0732">Signal</keyword>
<feature type="signal peptide" evidence="1">
    <location>
        <begin position="1"/>
        <end position="27"/>
    </location>
</feature>
<evidence type="ECO:0000256" key="1">
    <source>
        <dbReference type="SAM" id="SignalP"/>
    </source>
</evidence>
<sequence>MRVVIVLSSAVLLLLSTLSQLQLHCQAVENYDCGPLETYTATASCDFNCDDVCDVIIPGQCICNDGYLRNRKTGLCVPDEQCFPAIEPIKLSCLQD</sequence>